<feature type="transmembrane region" description="Helical" evidence="1">
    <location>
        <begin position="196"/>
        <end position="226"/>
    </location>
</feature>
<keyword evidence="3" id="KW-1185">Reference proteome</keyword>
<dbReference type="Proteomes" id="UP000430975">
    <property type="component" value="Unassembled WGS sequence"/>
</dbReference>
<organism evidence="2 3">
    <name type="scientific">Fundicoccus ignavus</name>
    <dbReference type="NCBI Taxonomy" id="2664442"/>
    <lineage>
        <taxon>Bacteria</taxon>
        <taxon>Bacillati</taxon>
        <taxon>Bacillota</taxon>
        <taxon>Bacilli</taxon>
        <taxon>Lactobacillales</taxon>
        <taxon>Aerococcaceae</taxon>
        <taxon>Fundicoccus</taxon>
    </lineage>
</organism>
<dbReference type="AlphaFoldDB" id="A0A6I2H1K5"/>
<keyword evidence="1" id="KW-0472">Membrane</keyword>
<feature type="transmembrane region" description="Helical" evidence="1">
    <location>
        <begin position="121"/>
        <end position="143"/>
    </location>
</feature>
<keyword evidence="1" id="KW-1133">Transmembrane helix</keyword>
<proteinExistence type="predicted"/>
<accession>A0A6I2H1K5</accession>
<protein>
    <submittedName>
        <fullName evidence="2">Uncharacterized protein</fullName>
    </submittedName>
</protein>
<dbReference type="EMBL" id="WJQS01000019">
    <property type="protein sequence ID" value="MRI86503.1"/>
    <property type="molecule type" value="Genomic_DNA"/>
</dbReference>
<evidence type="ECO:0000256" key="1">
    <source>
        <dbReference type="SAM" id="Phobius"/>
    </source>
</evidence>
<sequence length="411" mass="46907">MVKIGFNKSKQTKKDTLFYLTLALLPILSLYHFIPALNLGYALALIVICIKVIKNRFRVPINFKISMLMGIFLGINLIVGATKYSDFTSTLNNSLGMVVFTVLVILICNPKTLNIDRLYTACKIVGVISTVFLLYQFAAYYAFDLVAKGNIPFLYLNDIGFRSIEYGRPTSFFLEPAHYSLYISPIYAMSIIKKEYVVSLFFLLGLIFSTATTGIVMAIISPIIIVLNYKNRSSFKNIIIIIFAIVLIQFVTAVFFESILTKISVDNLLSNVRVFGTLYVFDYFGSNEWLFGIGINRMPDFLGVYTNTMISNYANSIFFCIISFGLVGGVAFSVYLYSIYKKSPAKYKVMWFVLILSLMSDQILFNRNLLYLLIWQYATFESSIEKEKISRFFKEEVKYEGTPSNYYNTCL</sequence>
<evidence type="ECO:0000313" key="2">
    <source>
        <dbReference type="EMBL" id="MRI86503.1"/>
    </source>
</evidence>
<feature type="transmembrane region" description="Helical" evidence="1">
    <location>
        <begin position="61"/>
        <end position="79"/>
    </location>
</feature>
<gene>
    <name evidence="2" type="ORF">GIY09_11670</name>
</gene>
<feature type="transmembrane region" description="Helical" evidence="1">
    <location>
        <begin position="316"/>
        <end position="337"/>
    </location>
</feature>
<reference evidence="2 3" key="1">
    <citation type="submission" date="2019-11" db="EMBL/GenBank/DDBJ databases">
        <title>Characterisation of Fundicoccus ignavus gen. nov. sp. nov., a novel genus of the family Aerococcaceae isolated from bulk tank milk.</title>
        <authorList>
            <person name="Siebert A."/>
            <person name="Huptas C."/>
            <person name="Wenning M."/>
            <person name="Scherer S."/>
            <person name="Doll E.V."/>
        </authorList>
    </citation>
    <scope>NUCLEOTIDE SEQUENCE [LARGE SCALE GENOMIC DNA]</scope>
    <source>
        <strain evidence="2 3">WS4759</strain>
    </source>
</reference>
<dbReference type="RefSeq" id="WP_153864152.1">
    <property type="nucleotide sequence ID" value="NZ_WJQS01000019.1"/>
</dbReference>
<keyword evidence="1" id="KW-0812">Transmembrane</keyword>
<name>A0A6I2H1K5_9LACT</name>
<comment type="caution">
    <text evidence="2">The sequence shown here is derived from an EMBL/GenBank/DDBJ whole genome shotgun (WGS) entry which is preliminary data.</text>
</comment>
<evidence type="ECO:0000313" key="3">
    <source>
        <dbReference type="Proteomes" id="UP000430975"/>
    </source>
</evidence>
<feature type="transmembrane region" description="Helical" evidence="1">
    <location>
        <begin position="238"/>
        <end position="260"/>
    </location>
</feature>
<feature type="transmembrane region" description="Helical" evidence="1">
    <location>
        <begin position="39"/>
        <end position="54"/>
    </location>
</feature>
<feature type="transmembrane region" description="Helical" evidence="1">
    <location>
        <begin position="349"/>
        <end position="365"/>
    </location>
</feature>
<feature type="transmembrane region" description="Helical" evidence="1">
    <location>
        <begin position="91"/>
        <end position="109"/>
    </location>
</feature>